<dbReference type="InterPro" id="IPR059117">
    <property type="entry name" value="APS_kinase_dom"/>
</dbReference>
<name>A0ABZ0QFL7_9VIBR</name>
<evidence type="ECO:0000259" key="15">
    <source>
        <dbReference type="Pfam" id="PF01583"/>
    </source>
</evidence>
<evidence type="ECO:0000256" key="9">
    <source>
        <dbReference type="ARBA" id="ARBA00022840"/>
    </source>
</evidence>
<dbReference type="Pfam" id="PF01583">
    <property type="entry name" value="APS_kinase"/>
    <property type="match status" value="1"/>
</dbReference>
<evidence type="ECO:0000256" key="5">
    <source>
        <dbReference type="ARBA" id="ARBA00012121"/>
    </source>
</evidence>
<dbReference type="GO" id="GO:0004020">
    <property type="term" value="F:adenylylsulfate kinase activity"/>
    <property type="evidence" value="ECO:0007669"/>
    <property type="project" value="UniProtKB-EC"/>
</dbReference>
<evidence type="ECO:0000256" key="7">
    <source>
        <dbReference type="ARBA" id="ARBA00022741"/>
    </source>
</evidence>
<dbReference type="SUPFAM" id="SSF52540">
    <property type="entry name" value="P-loop containing nucleoside triphosphate hydrolases"/>
    <property type="match status" value="1"/>
</dbReference>
<dbReference type="Proteomes" id="UP001304071">
    <property type="component" value="Chromosome 1"/>
</dbReference>
<feature type="domain" description="APS kinase" evidence="15">
    <location>
        <begin position="36"/>
        <end position="185"/>
    </location>
</feature>
<evidence type="ECO:0000256" key="4">
    <source>
        <dbReference type="ARBA" id="ARBA00007008"/>
    </source>
</evidence>
<dbReference type="NCBIfam" id="NF003013">
    <property type="entry name" value="PRK03846.1"/>
    <property type="match status" value="1"/>
</dbReference>
<evidence type="ECO:0000256" key="3">
    <source>
        <dbReference type="ARBA" id="ARBA00004806"/>
    </source>
</evidence>
<dbReference type="NCBIfam" id="TIGR00455">
    <property type="entry name" value="apsK"/>
    <property type="match status" value="1"/>
</dbReference>
<evidence type="ECO:0000256" key="1">
    <source>
        <dbReference type="ARBA" id="ARBA00001823"/>
    </source>
</evidence>
<keyword evidence="13" id="KW-0597">Phosphoprotein</keyword>
<evidence type="ECO:0000256" key="6">
    <source>
        <dbReference type="ARBA" id="ARBA00022679"/>
    </source>
</evidence>
<feature type="binding site" evidence="13">
    <location>
        <begin position="43"/>
        <end position="50"/>
    </location>
    <ligand>
        <name>ATP</name>
        <dbReference type="ChEBI" id="CHEBI:30616"/>
    </ligand>
</feature>
<organism evidence="16 17">
    <name type="scientific">Vibrio porteresiae DSM 19223</name>
    <dbReference type="NCBI Taxonomy" id="1123496"/>
    <lineage>
        <taxon>Bacteria</taxon>
        <taxon>Pseudomonadati</taxon>
        <taxon>Pseudomonadota</taxon>
        <taxon>Gammaproteobacteria</taxon>
        <taxon>Vibrionales</taxon>
        <taxon>Vibrionaceae</taxon>
        <taxon>Vibrio</taxon>
    </lineage>
</organism>
<keyword evidence="7 13" id="KW-0547">Nucleotide-binding</keyword>
<sequence length="212" mass="23274">MSPYERKQHDGVVNDVVWHHATVTHQDRVKQKGQTPVVLWFTGLSGSGKSTIANAVESLLLAKGKHSYLLDGDNVRHGLNKDLGFSDADRVENIRRIGEVAKLFVDSGSIVLTAFISPFIVDRQQVRDLLAPGQFLEVFVDTPLDVCEARDPKGLYKKARAGEIAHFTGIDSAYEAPSKPEIHVKTAQASIDECAVQIVAQLEALGYLRGDK</sequence>
<dbReference type="EC" id="2.7.1.25" evidence="5 13"/>
<keyword evidence="6 13" id="KW-0808">Transferase</keyword>
<reference evidence="16 17" key="1">
    <citation type="submission" date="2023-11" db="EMBL/GenBank/DDBJ databases">
        <title>Plant-associative lifestyle of Vibrio porteresiae and its evolutionary dynamics.</title>
        <authorList>
            <person name="Rameshkumar N."/>
            <person name="Kirti K."/>
        </authorList>
    </citation>
    <scope>NUCLEOTIDE SEQUENCE [LARGE SCALE GENOMIC DNA]</scope>
    <source>
        <strain evidence="16 17">MSSRF30</strain>
    </source>
</reference>
<comment type="catalytic activity">
    <reaction evidence="1 13 14">
        <text>adenosine 5'-phosphosulfate + ATP = 3'-phosphoadenylyl sulfate + ADP + H(+)</text>
        <dbReference type="Rhea" id="RHEA:24152"/>
        <dbReference type="ChEBI" id="CHEBI:15378"/>
        <dbReference type="ChEBI" id="CHEBI:30616"/>
        <dbReference type="ChEBI" id="CHEBI:58243"/>
        <dbReference type="ChEBI" id="CHEBI:58339"/>
        <dbReference type="ChEBI" id="CHEBI:456216"/>
        <dbReference type="EC" id="2.7.1.25"/>
    </reaction>
</comment>
<evidence type="ECO:0000313" key="16">
    <source>
        <dbReference type="EMBL" id="WPC74296.1"/>
    </source>
</evidence>
<evidence type="ECO:0000313" key="17">
    <source>
        <dbReference type="Proteomes" id="UP001304071"/>
    </source>
</evidence>
<dbReference type="EMBL" id="CP138203">
    <property type="protein sequence ID" value="WPC74296.1"/>
    <property type="molecule type" value="Genomic_DNA"/>
</dbReference>
<evidence type="ECO:0000256" key="12">
    <source>
        <dbReference type="ARBA" id="ARBA00031464"/>
    </source>
</evidence>
<dbReference type="PANTHER" id="PTHR11055">
    <property type="entry name" value="BIFUNCTIONAL 3'-PHOSPHOADENOSINE 5'-PHOSPHOSULFATE SYNTHASE"/>
    <property type="match status" value="1"/>
</dbReference>
<accession>A0ABZ0QFL7</accession>
<gene>
    <name evidence="13 16" type="primary">cysC</name>
    <name evidence="16" type="ORF">R8Z52_03260</name>
</gene>
<evidence type="ECO:0000256" key="2">
    <source>
        <dbReference type="ARBA" id="ARBA00002632"/>
    </source>
</evidence>
<keyword evidence="17" id="KW-1185">Reference proteome</keyword>
<comment type="pathway">
    <text evidence="3 13 14">Sulfur metabolism; hydrogen sulfide biosynthesis; sulfite from sulfate: step 2/3.</text>
</comment>
<protein>
    <recommendedName>
        <fullName evidence="5 13">Adenylyl-sulfate kinase</fullName>
        <ecNumber evidence="5 13">2.7.1.25</ecNumber>
    </recommendedName>
    <alternativeName>
        <fullName evidence="11 13">APS kinase</fullName>
    </alternativeName>
    <alternativeName>
        <fullName evidence="12 13">ATP adenosine-5'-phosphosulfate 3'-phosphotransferase</fullName>
    </alternativeName>
    <alternativeName>
        <fullName evidence="10 13">Adenosine-5'-phosphosulfate kinase</fullName>
    </alternativeName>
</protein>
<comment type="function">
    <text evidence="2 13 14">Catalyzes the synthesis of activated sulfate.</text>
</comment>
<evidence type="ECO:0000256" key="10">
    <source>
        <dbReference type="ARBA" id="ARBA00029724"/>
    </source>
</evidence>
<dbReference type="PANTHER" id="PTHR11055:SF1">
    <property type="entry name" value="PAPS SYNTHETASE, ISOFORM D"/>
    <property type="match status" value="1"/>
</dbReference>
<dbReference type="InterPro" id="IPR027417">
    <property type="entry name" value="P-loop_NTPase"/>
</dbReference>
<evidence type="ECO:0000256" key="11">
    <source>
        <dbReference type="ARBA" id="ARBA00031393"/>
    </source>
</evidence>
<keyword evidence="9 13" id="KW-0067">ATP-binding</keyword>
<evidence type="ECO:0000256" key="13">
    <source>
        <dbReference type="HAMAP-Rule" id="MF_00065"/>
    </source>
</evidence>
<dbReference type="CDD" id="cd02027">
    <property type="entry name" value="APSK"/>
    <property type="match status" value="1"/>
</dbReference>
<dbReference type="HAMAP" id="MF_00065">
    <property type="entry name" value="Adenylyl_sulf_kinase"/>
    <property type="match status" value="1"/>
</dbReference>
<dbReference type="Gene3D" id="3.40.50.300">
    <property type="entry name" value="P-loop containing nucleotide triphosphate hydrolases"/>
    <property type="match status" value="1"/>
</dbReference>
<keyword evidence="8 13" id="KW-0418">Kinase</keyword>
<dbReference type="InterPro" id="IPR002891">
    <property type="entry name" value="APS"/>
</dbReference>
<proteinExistence type="inferred from homology"/>
<comment type="similarity">
    <text evidence="4 13 14">Belongs to the APS kinase family.</text>
</comment>
<evidence type="ECO:0000256" key="8">
    <source>
        <dbReference type="ARBA" id="ARBA00022777"/>
    </source>
</evidence>
<feature type="active site" description="Phosphoserine intermediate" evidence="13">
    <location>
        <position position="117"/>
    </location>
</feature>
<evidence type="ECO:0000256" key="14">
    <source>
        <dbReference type="RuleBase" id="RU004347"/>
    </source>
</evidence>
<dbReference type="RefSeq" id="WP_261894415.1">
    <property type="nucleotide sequence ID" value="NZ_AP024895.1"/>
</dbReference>